<name>A0A9Q9B3C2_9PEZI</name>
<reference evidence="3" key="1">
    <citation type="submission" date="2022-06" db="EMBL/GenBank/DDBJ databases">
        <title>Complete genome sequences of two strains of the flax pathogen Septoria linicola.</title>
        <authorList>
            <person name="Lapalu N."/>
            <person name="Simon A."/>
            <person name="Demenou B."/>
            <person name="Paumier D."/>
            <person name="Guillot M.-P."/>
            <person name="Gout L."/>
            <person name="Valade R."/>
        </authorList>
    </citation>
    <scope>NUCLEOTIDE SEQUENCE</scope>
    <source>
        <strain evidence="3">SE15195</strain>
    </source>
</reference>
<keyword evidence="2" id="KW-0812">Transmembrane</keyword>
<accession>A0A9Q9B3C2</accession>
<organism evidence="3 4">
    <name type="scientific">Septoria linicola</name>
    <dbReference type="NCBI Taxonomy" id="215465"/>
    <lineage>
        <taxon>Eukaryota</taxon>
        <taxon>Fungi</taxon>
        <taxon>Dikarya</taxon>
        <taxon>Ascomycota</taxon>
        <taxon>Pezizomycotina</taxon>
        <taxon>Dothideomycetes</taxon>
        <taxon>Dothideomycetidae</taxon>
        <taxon>Mycosphaerellales</taxon>
        <taxon>Mycosphaerellaceae</taxon>
        <taxon>Septoria</taxon>
    </lineage>
</organism>
<gene>
    <name evidence="3" type="ORF">Slin15195_G088900</name>
</gene>
<keyword evidence="2" id="KW-1133">Transmembrane helix</keyword>
<dbReference type="AlphaFoldDB" id="A0A9Q9B3C2"/>
<keyword evidence="2" id="KW-0472">Membrane</keyword>
<feature type="transmembrane region" description="Helical" evidence="2">
    <location>
        <begin position="21"/>
        <end position="46"/>
    </location>
</feature>
<evidence type="ECO:0000256" key="2">
    <source>
        <dbReference type="SAM" id="Phobius"/>
    </source>
</evidence>
<keyword evidence="4" id="KW-1185">Reference proteome</keyword>
<evidence type="ECO:0000313" key="4">
    <source>
        <dbReference type="Proteomes" id="UP001056384"/>
    </source>
</evidence>
<feature type="region of interest" description="Disordered" evidence="1">
    <location>
        <begin position="58"/>
        <end position="122"/>
    </location>
</feature>
<proteinExistence type="predicted"/>
<dbReference type="OrthoDB" id="5309803at2759"/>
<dbReference type="Proteomes" id="UP001056384">
    <property type="component" value="Chromosome 7"/>
</dbReference>
<evidence type="ECO:0000256" key="1">
    <source>
        <dbReference type="SAM" id="MobiDB-lite"/>
    </source>
</evidence>
<sequence length="122" mass="13799">MGIFSILPESLRTAELWISRACLLFALLLIGPWLFLIIYDILLYIWRTATYEIPVVGGRARGKQRPRAPSLTERPSGTKRRLSVISQPRPDVHSAAMVDPTGRQRNSEDTTPRVPSRLRSSD</sequence>
<dbReference type="EMBL" id="CP099424">
    <property type="protein sequence ID" value="USW55571.1"/>
    <property type="molecule type" value="Genomic_DNA"/>
</dbReference>
<evidence type="ECO:0000313" key="3">
    <source>
        <dbReference type="EMBL" id="USW55571.1"/>
    </source>
</evidence>
<protein>
    <submittedName>
        <fullName evidence="3">Uncharacterized protein</fullName>
    </submittedName>
</protein>